<dbReference type="KEGG" id="vil:CFK37_13720"/>
<dbReference type="GO" id="GO:0032259">
    <property type="term" value="P:methylation"/>
    <property type="evidence" value="ECO:0007669"/>
    <property type="project" value="UniProtKB-KW"/>
</dbReference>
<dbReference type="AlphaFoldDB" id="A0A220U5L5"/>
<evidence type="ECO:0000259" key="2">
    <source>
        <dbReference type="Pfam" id="PF13649"/>
    </source>
</evidence>
<dbReference type="Gene3D" id="3.40.50.150">
    <property type="entry name" value="Vaccinia Virus protein VP39"/>
    <property type="match status" value="1"/>
</dbReference>
<proteinExistence type="predicted"/>
<evidence type="ECO:0000256" key="1">
    <source>
        <dbReference type="ARBA" id="ARBA00022679"/>
    </source>
</evidence>
<dbReference type="CDD" id="cd02440">
    <property type="entry name" value="AdoMet_MTases"/>
    <property type="match status" value="1"/>
</dbReference>
<dbReference type="Proteomes" id="UP000198312">
    <property type="component" value="Chromosome"/>
</dbReference>
<protein>
    <submittedName>
        <fullName evidence="3">SAM-dependent methyltransferase</fullName>
    </submittedName>
</protein>
<dbReference type="PANTHER" id="PTHR43861">
    <property type="entry name" value="TRANS-ACONITATE 2-METHYLTRANSFERASE-RELATED"/>
    <property type="match status" value="1"/>
</dbReference>
<dbReference type="EMBL" id="CP022315">
    <property type="protein sequence ID" value="ASK63131.1"/>
    <property type="molecule type" value="Genomic_DNA"/>
</dbReference>
<dbReference type="RefSeq" id="WP_089062390.1">
    <property type="nucleotide sequence ID" value="NZ_CP022315.1"/>
</dbReference>
<sequence length="252" mass="29045">MAYQQMAKLYDKLMDGAPYDKWAEFTKKVLNQSEIPVSQIVDLGCGTGQLTTRLAKEGYQMIGVDYSVEMLSYAEQRASEKNLTVQWINQDLREMDGITDMDLVVSYCDVINYITSPDELDTVFGNVAKMLKETGLFIFDVHSLYHVKNDLINQTFATVDDELSSIWFCSEGEETGEMFHDLTFFVSNDQDSYSRFDEFHHQKTFPIDKYCSLLEQNELKIKNIYGDFSVTDDGLQENTERIFFVAEKRSAN</sequence>
<dbReference type="GO" id="GO:0008168">
    <property type="term" value="F:methyltransferase activity"/>
    <property type="evidence" value="ECO:0007669"/>
    <property type="project" value="UniProtKB-KW"/>
</dbReference>
<dbReference type="OrthoDB" id="9811589at2"/>
<dbReference type="InterPro" id="IPR029063">
    <property type="entry name" value="SAM-dependent_MTases_sf"/>
</dbReference>
<dbReference type="Pfam" id="PF13649">
    <property type="entry name" value="Methyltransf_25"/>
    <property type="match status" value="1"/>
</dbReference>
<gene>
    <name evidence="3" type="ORF">CFK37_13720</name>
</gene>
<accession>A0A220U5L5</accession>
<keyword evidence="3" id="KW-0489">Methyltransferase</keyword>
<evidence type="ECO:0000313" key="3">
    <source>
        <dbReference type="EMBL" id="ASK63131.1"/>
    </source>
</evidence>
<dbReference type="Gene3D" id="2.20.25.110">
    <property type="entry name" value="S-adenosyl-L-methionine-dependent methyltransferases"/>
    <property type="match status" value="1"/>
</dbReference>
<keyword evidence="4" id="KW-1185">Reference proteome</keyword>
<keyword evidence="1 3" id="KW-0808">Transferase</keyword>
<name>A0A220U5L5_9BACI</name>
<reference evidence="3 4" key="1">
    <citation type="submission" date="2017-07" db="EMBL/GenBank/DDBJ databases">
        <title>Virgibacillus sp. LM2416.</title>
        <authorList>
            <person name="Tak E.J."/>
            <person name="Bae J.-W."/>
        </authorList>
    </citation>
    <scope>NUCLEOTIDE SEQUENCE [LARGE SCALE GENOMIC DNA]</scope>
    <source>
        <strain evidence="3 4">LM2416</strain>
    </source>
</reference>
<feature type="domain" description="Methyltransferase" evidence="2">
    <location>
        <begin position="40"/>
        <end position="135"/>
    </location>
</feature>
<dbReference type="InterPro" id="IPR041698">
    <property type="entry name" value="Methyltransf_25"/>
</dbReference>
<evidence type="ECO:0000313" key="4">
    <source>
        <dbReference type="Proteomes" id="UP000198312"/>
    </source>
</evidence>
<dbReference type="SUPFAM" id="SSF53335">
    <property type="entry name" value="S-adenosyl-L-methionine-dependent methyltransferases"/>
    <property type="match status" value="1"/>
</dbReference>
<organism evidence="3 4">
    <name type="scientific">Virgibacillus phasianinus</name>
    <dbReference type="NCBI Taxonomy" id="2017483"/>
    <lineage>
        <taxon>Bacteria</taxon>
        <taxon>Bacillati</taxon>
        <taxon>Bacillota</taxon>
        <taxon>Bacilli</taxon>
        <taxon>Bacillales</taxon>
        <taxon>Bacillaceae</taxon>
        <taxon>Virgibacillus</taxon>
    </lineage>
</organism>